<feature type="transmembrane region" description="Helical" evidence="1">
    <location>
        <begin position="133"/>
        <end position="153"/>
    </location>
</feature>
<evidence type="ECO:0000256" key="1">
    <source>
        <dbReference type="SAM" id="Phobius"/>
    </source>
</evidence>
<accession>A0ABV1E229</accession>
<sequence length="194" mass="20693">MLNYIWAGLMVLSVVFGICNGRMSEVSAAIMSGGGKAVELTLGLLGAMCFWGGIMNVADKAGVTARISRLISPITKRIFKGMDPKSAPAKAISMNITANLLGLGNAATPLGLKAMREMQRENKVPERATKHMIFFVVLNTASIQLIPTTVAVLRGNYGAASPMDILPAVWITSIVSLTAGLVTAWLLGRFERKK</sequence>
<proteinExistence type="predicted"/>
<name>A0ABV1E229_9FIRM</name>
<feature type="transmembrane region" description="Helical" evidence="1">
    <location>
        <begin position="165"/>
        <end position="188"/>
    </location>
</feature>
<reference evidence="3 4" key="1">
    <citation type="submission" date="2024-03" db="EMBL/GenBank/DDBJ databases">
        <title>Human intestinal bacterial collection.</title>
        <authorList>
            <person name="Pauvert C."/>
            <person name="Hitch T.C.A."/>
            <person name="Clavel T."/>
        </authorList>
    </citation>
    <scope>NUCLEOTIDE SEQUENCE [LARGE SCALE GENOMIC DNA]</scope>
    <source>
        <strain evidence="3 4">CLA-JM-H44</strain>
    </source>
</reference>
<dbReference type="InterPro" id="IPR011642">
    <property type="entry name" value="Gate_dom"/>
</dbReference>
<keyword evidence="1" id="KW-1133">Transmembrane helix</keyword>
<keyword evidence="1" id="KW-0812">Transmembrane</keyword>
<dbReference type="EMBL" id="JBBMFD010000005">
    <property type="protein sequence ID" value="MEQ2440098.1"/>
    <property type="molecule type" value="Genomic_DNA"/>
</dbReference>
<gene>
    <name evidence="3" type="ORF">WMO26_04590</name>
</gene>
<keyword evidence="1" id="KW-0472">Membrane</keyword>
<feature type="domain" description="Nucleoside transporter/FeoB GTPase Gate" evidence="2">
    <location>
        <begin position="42"/>
        <end position="151"/>
    </location>
</feature>
<evidence type="ECO:0000313" key="4">
    <source>
        <dbReference type="Proteomes" id="UP001489509"/>
    </source>
</evidence>
<protein>
    <submittedName>
        <fullName evidence="3">Nucleoside recognition domain-containing protein</fullName>
    </submittedName>
</protein>
<evidence type="ECO:0000259" key="2">
    <source>
        <dbReference type="Pfam" id="PF07670"/>
    </source>
</evidence>
<feature type="transmembrane region" description="Helical" evidence="1">
    <location>
        <begin position="92"/>
        <end position="112"/>
    </location>
</feature>
<dbReference type="Proteomes" id="UP001489509">
    <property type="component" value="Unassembled WGS sequence"/>
</dbReference>
<organism evidence="3 4">
    <name type="scientific">Solibaculum intestinale</name>
    <dbReference type="NCBI Taxonomy" id="3133165"/>
    <lineage>
        <taxon>Bacteria</taxon>
        <taxon>Bacillati</taxon>
        <taxon>Bacillota</taxon>
        <taxon>Clostridia</taxon>
        <taxon>Eubacteriales</taxon>
        <taxon>Oscillospiraceae</taxon>
        <taxon>Solibaculum</taxon>
    </lineage>
</organism>
<evidence type="ECO:0000313" key="3">
    <source>
        <dbReference type="EMBL" id="MEQ2440098.1"/>
    </source>
</evidence>
<dbReference type="RefSeq" id="WP_349218472.1">
    <property type="nucleotide sequence ID" value="NZ_JBBMFD010000005.1"/>
</dbReference>
<comment type="caution">
    <text evidence="3">The sequence shown here is derived from an EMBL/GenBank/DDBJ whole genome shotgun (WGS) entry which is preliminary data.</text>
</comment>
<keyword evidence="4" id="KW-1185">Reference proteome</keyword>
<dbReference type="Pfam" id="PF07670">
    <property type="entry name" value="Gate"/>
    <property type="match status" value="1"/>
</dbReference>